<feature type="signal peptide" evidence="2">
    <location>
        <begin position="1"/>
        <end position="23"/>
    </location>
</feature>
<comment type="caution">
    <text evidence="3">The sequence shown here is derived from an EMBL/GenBank/DDBJ whole genome shotgun (WGS) entry which is preliminary data.</text>
</comment>
<evidence type="ECO:0000313" key="3">
    <source>
        <dbReference type="EMBL" id="MBB4014224.1"/>
    </source>
</evidence>
<feature type="chain" id="PRO_5032583796" evidence="2">
    <location>
        <begin position="24"/>
        <end position="411"/>
    </location>
</feature>
<dbReference type="AlphaFoldDB" id="A0A840BNR0"/>
<protein>
    <submittedName>
        <fullName evidence="3">Uncharacterized protein</fullName>
    </submittedName>
</protein>
<keyword evidence="2" id="KW-0732">Signal</keyword>
<dbReference type="PROSITE" id="PS51257">
    <property type="entry name" value="PROKAR_LIPOPROTEIN"/>
    <property type="match status" value="1"/>
</dbReference>
<gene>
    <name evidence="3" type="ORF">GGR36_003570</name>
</gene>
<name>A0A840BNR0_9RHOO</name>
<reference evidence="3 4" key="1">
    <citation type="submission" date="2020-08" db="EMBL/GenBank/DDBJ databases">
        <title>Genomic Encyclopedia of Type Strains, Phase IV (KMG-IV): sequencing the most valuable type-strain genomes for metagenomic binning, comparative biology and taxonomic classification.</title>
        <authorList>
            <person name="Goeker M."/>
        </authorList>
    </citation>
    <scope>NUCLEOTIDE SEQUENCE [LARGE SCALE GENOMIC DNA]</scope>
    <source>
        <strain evidence="3 4">DSM 106739</strain>
    </source>
</reference>
<keyword evidence="4" id="KW-1185">Reference proteome</keyword>
<accession>A0A840BNR0</accession>
<evidence type="ECO:0000313" key="4">
    <source>
        <dbReference type="Proteomes" id="UP000561045"/>
    </source>
</evidence>
<dbReference type="Proteomes" id="UP000561045">
    <property type="component" value="Unassembled WGS sequence"/>
</dbReference>
<dbReference type="RefSeq" id="WP_183636105.1">
    <property type="nucleotide sequence ID" value="NZ_BAABLE010000005.1"/>
</dbReference>
<organism evidence="3 4">
    <name type="scientific">Niveibacterium umoris</name>
    <dbReference type="NCBI Taxonomy" id="1193620"/>
    <lineage>
        <taxon>Bacteria</taxon>
        <taxon>Pseudomonadati</taxon>
        <taxon>Pseudomonadota</taxon>
        <taxon>Betaproteobacteria</taxon>
        <taxon>Rhodocyclales</taxon>
        <taxon>Rhodocyclaceae</taxon>
        <taxon>Niveibacterium</taxon>
    </lineage>
</organism>
<feature type="region of interest" description="Disordered" evidence="1">
    <location>
        <begin position="29"/>
        <end position="69"/>
    </location>
</feature>
<proteinExistence type="predicted"/>
<feature type="compositionally biased region" description="Gly residues" evidence="1">
    <location>
        <begin position="38"/>
        <end position="57"/>
    </location>
</feature>
<evidence type="ECO:0000256" key="1">
    <source>
        <dbReference type="SAM" id="MobiDB-lite"/>
    </source>
</evidence>
<evidence type="ECO:0000256" key="2">
    <source>
        <dbReference type="SAM" id="SignalP"/>
    </source>
</evidence>
<sequence length="411" mass="42999">MNGTRRMHRGQLLALLAWMMVTACGGGGGTSAPPASNPGGGSGGSGSGGGTGGGGGGTPPPPAGAPEIGGCAVFPADAIFNTAIDTLPVHPDNAAWMSLITQAGARTVPLHPDWGNQDNSAQYDTYYGIPYNVVGAGAQSSDWPTVSFSVTDPRAGNGDGVPDESDCAVTNTAGGFDLVRNCASVAPAARRFPYPADAGLKAEGGNCNDAQVCGDRHVLVVEQGSCRLWESYFSYKLNGQWYAYSTAAWDLRSNAMRPDTWTSGDAAGLPILPLLARAGEASAGEIRHAFRVTLRDSVLARVATWPARHAAGGATAGGIPFGAAMRLRRDFAIPPDWTPQAQRIAAAMQTYGLYVADIGSDLFVQGEPNAQWDALTIEQLKQLRVAQFEFVDLRPITTHPQFSADSFRASW</sequence>
<dbReference type="EMBL" id="JACIET010000002">
    <property type="protein sequence ID" value="MBB4014224.1"/>
    <property type="molecule type" value="Genomic_DNA"/>
</dbReference>